<feature type="transmembrane region" description="Helical" evidence="2">
    <location>
        <begin position="1128"/>
        <end position="1145"/>
    </location>
</feature>
<dbReference type="EMBL" id="JBHLWH010000011">
    <property type="protein sequence ID" value="MFC0247550.1"/>
    <property type="molecule type" value="Genomic_DNA"/>
</dbReference>
<feature type="transmembrane region" description="Helical" evidence="2">
    <location>
        <begin position="477"/>
        <end position="501"/>
    </location>
</feature>
<keyword evidence="2" id="KW-1133">Transmembrane helix</keyword>
<evidence type="ECO:0000313" key="3">
    <source>
        <dbReference type="EMBL" id="MFC0247550.1"/>
    </source>
</evidence>
<comment type="caution">
    <text evidence="3">The sequence shown here is derived from an EMBL/GenBank/DDBJ whole genome shotgun (WGS) entry which is preliminary data.</text>
</comment>
<feature type="transmembrane region" description="Helical" evidence="2">
    <location>
        <begin position="395"/>
        <end position="415"/>
    </location>
</feature>
<dbReference type="InterPro" id="IPR029044">
    <property type="entry name" value="Nucleotide-diphossugar_trans"/>
</dbReference>
<dbReference type="PANTHER" id="PTHR43685:SF3">
    <property type="entry name" value="SLR2126 PROTEIN"/>
    <property type="match status" value="1"/>
</dbReference>
<feature type="transmembrane region" description="Helical" evidence="2">
    <location>
        <begin position="274"/>
        <end position="297"/>
    </location>
</feature>
<feature type="transmembrane region" description="Helical" evidence="2">
    <location>
        <begin position="600"/>
        <end position="616"/>
    </location>
</feature>
<protein>
    <submittedName>
        <fullName evidence="3">Glycosyltransferase</fullName>
        <ecNumber evidence="3">2.4.-.-</ecNumber>
    </submittedName>
</protein>
<organism evidence="3 4">
    <name type="scientific">Citricoccus parietis</name>
    <dbReference type="NCBI Taxonomy" id="592307"/>
    <lineage>
        <taxon>Bacteria</taxon>
        <taxon>Bacillati</taxon>
        <taxon>Actinomycetota</taxon>
        <taxon>Actinomycetes</taxon>
        <taxon>Micrococcales</taxon>
        <taxon>Micrococcaceae</taxon>
        <taxon>Citricoccus</taxon>
    </lineage>
</organism>
<feature type="transmembrane region" description="Helical" evidence="2">
    <location>
        <begin position="696"/>
        <end position="718"/>
    </location>
</feature>
<feature type="region of interest" description="Disordered" evidence="1">
    <location>
        <begin position="1148"/>
        <end position="1185"/>
    </location>
</feature>
<accession>A0ABV6F370</accession>
<dbReference type="RefSeq" id="WP_378040203.1">
    <property type="nucleotide sequence ID" value="NZ_JBHLWH010000011.1"/>
</dbReference>
<feature type="transmembrane region" description="Helical" evidence="2">
    <location>
        <begin position="769"/>
        <end position="788"/>
    </location>
</feature>
<dbReference type="SUPFAM" id="SSF53448">
    <property type="entry name" value="Nucleotide-diphospho-sugar transferases"/>
    <property type="match status" value="1"/>
</dbReference>
<keyword evidence="3" id="KW-0808">Transferase</keyword>
<feature type="transmembrane region" description="Helical" evidence="2">
    <location>
        <begin position="623"/>
        <end position="642"/>
    </location>
</feature>
<dbReference type="PANTHER" id="PTHR43685">
    <property type="entry name" value="GLYCOSYLTRANSFERASE"/>
    <property type="match status" value="1"/>
</dbReference>
<keyword evidence="2" id="KW-0812">Transmembrane</keyword>
<feature type="region of interest" description="Disordered" evidence="1">
    <location>
        <begin position="32"/>
        <end position="64"/>
    </location>
</feature>
<keyword evidence="3" id="KW-0328">Glycosyltransferase</keyword>
<reference evidence="3 4" key="1">
    <citation type="submission" date="2024-09" db="EMBL/GenBank/DDBJ databases">
        <authorList>
            <person name="Sun Q."/>
            <person name="Mori K."/>
        </authorList>
    </citation>
    <scope>NUCLEOTIDE SEQUENCE [LARGE SCALE GENOMIC DNA]</scope>
    <source>
        <strain evidence="3 4">CCM 7609</strain>
    </source>
</reference>
<feature type="compositionally biased region" description="Basic and acidic residues" evidence="1">
    <location>
        <begin position="1150"/>
        <end position="1167"/>
    </location>
</feature>
<dbReference type="Gene3D" id="3.90.550.10">
    <property type="entry name" value="Spore Coat Polysaccharide Biosynthesis Protein SpsA, Chain A"/>
    <property type="match status" value="1"/>
</dbReference>
<gene>
    <name evidence="3" type="ORF">ACFFIO_03435</name>
</gene>
<feature type="transmembrane region" description="Helical" evidence="2">
    <location>
        <begin position="730"/>
        <end position="749"/>
    </location>
</feature>
<dbReference type="EC" id="2.4.-.-" evidence="3"/>
<feature type="transmembrane region" description="Helical" evidence="2">
    <location>
        <begin position="508"/>
        <end position="525"/>
    </location>
</feature>
<name>A0ABV6F370_9MICC</name>
<dbReference type="InterPro" id="IPR050834">
    <property type="entry name" value="Glycosyltransf_2"/>
</dbReference>
<keyword evidence="4" id="KW-1185">Reference proteome</keyword>
<dbReference type="Pfam" id="PF13641">
    <property type="entry name" value="Glyco_tranf_2_3"/>
    <property type="match status" value="1"/>
</dbReference>
<dbReference type="Proteomes" id="UP001589766">
    <property type="component" value="Unassembled WGS sequence"/>
</dbReference>
<evidence type="ECO:0000256" key="1">
    <source>
        <dbReference type="SAM" id="MobiDB-lite"/>
    </source>
</evidence>
<keyword evidence="2" id="KW-0472">Membrane</keyword>
<evidence type="ECO:0000313" key="4">
    <source>
        <dbReference type="Proteomes" id="UP001589766"/>
    </source>
</evidence>
<proteinExistence type="predicted"/>
<feature type="transmembrane region" description="Helical" evidence="2">
    <location>
        <begin position="809"/>
        <end position="831"/>
    </location>
</feature>
<sequence>MVVDRRPDLTADAVQAVLDQDRHPDRIVAVFTGRAGASTETGTGPDTEAGTDVESGSTEADPHTADREAAVTESAGAAGGLRQHLADLVDDAGLAFATFDGAAELDATDGTGWLWWIHDDSRPAPDALQRLMTVVETSPSVTIGGCKQVELGRPRHLLDVGMTVTAAAEPISLVEPGELDQGQYNARTDTFAVSAPGMLIRQDVWTELGGFDPSGPPTADVVDLCWRNRLAGHRVVVVPEAVIGHAGRGEGLDAGTSALREASLWLRLKHARPWAVPLLWVWGLITGLGGFAASLLAKEPGRGASHLAGTMRTLVRILPLAAARRQARNTRRTPRSIVAPLKASRAEVRTYRRSVLDLESPEEIIGDGTGSTMISSEATGGHDDFAALATPARNWVGTGLVLALLLLGGLSLVGLRDLLAAPALTGGSLLPLSASAAELWHHATGSWAPAGVGAPVQPGPFGLALTVLGLTGQGSLALVWLTILAMPLAAIGAWMAAGAVARSRGVRLLAALLWGLSPALLTAAGEGRPGALLVHLGLPWLALAVIRATGSAALRRPDPEGVTEDILGALQRPGHRRVISWTASGWTALLLAALGTAAPLLLPFLVVGVLGLAVLMGQRGRALWWTPLPGLALFLPTVLTHWTDLRAVLGDPGVPQAYDPAPLWQQILGFPEAFAADSGLLALPWLDTAVPGGAGYPWALVAALVIGLPILAAAVVGAFMTGRIGTQARIGLGATVLGLAGAAVAPLIATSVDANGDSVTVFTGPFTSTALLGVLIAAVAGFNGVLGPRRVPGASRLGLRAGIGPARRTAVVVLAVLASCSVALTATLWVVPRTVPGSTLDPAAGEALASRTADGEAEAVLSTLGTGSVIESSPVRLLPATAADQGASALATRTVVLERRADELQVSLASGAGPALDRLSAGWTARSLTGPLSGPTAAAPDRADEQLRSLGAQLVSGANADPRPALEDFGAAFVVLRDRDGGELGTAASIDAVPGLAPVGLTDSGWLWRVLPEQTGGIPVAGTHDLEDRMGFSTARARIVDGTGETTHLVSRPGTTVDTPIPAAEDAAEGGDRRLVLAERADAGWHATLDGEPLDAHTDDRTGWAQAFELPADGGQLRVWHSSPAAAWAWWIPGLLLVLAALLAIPSPTRRTDGRPRAGDAGLRDGVDVGTGDGTVDDNVRTEQR</sequence>
<dbReference type="GO" id="GO:0016757">
    <property type="term" value="F:glycosyltransferase activity"/>
    <property type="evidence" value="ECO:0007669"/>
    <property type="project" value="UniProtKB-KW"/>
</dbReference>
<evidence type="ECO:0000256" key="2">
    <source>
        <dbReference type="SAM" id="Phobius"/>
    </source>
</evidence>